<dbReference type="PANTHER" id="PTHR43092:SF2">
    <property type="entry name" value="HERCYNYLCYSTEINE SULFOXIDE LYASE"/>
    <property type="match status" value="1"/>
</dbReference>
<accession>V5EUP4</accession>
<dbReference type="Pfam" id="PF00266">
    <property type="entry name" value="Aminotran_5"/>
    <property type="match status" value="1"/>
</dbReference>
<dbReference type="OrthoDB" id="5978656at2759"/>
<feature type="region of interest" description="Disordered" evidence="2">
    <location>
        <begin position="266"/>
        <end position="294"/>
    </location>
</feature>
<dbReference type="Pfam" id="PF01073">
    <property type="entry name" value="3Beta_HSD"/>
    <property type="match status" value="1"/>
</dbReference>
<gene>
    <name evidence="5" type="ORF">PSEUBRA_SCAF13g02018</name>
</gene>
<dbReference type="InterPro" id="IPR002225">
    <property type="entry name" value="3Beta_OHSteriod_DH/Estase"/>
</dbReference>
<dbReference type="EMBL" id="KI545855">
    <property type="protein sequence ID" value="EST09085.1"/>
    <property type="molecule type" value="Genomic_DNA"/>
</dbReference>
<dbReference type="HOGENOM" id="CLU_321620_0_0_1"/>
<sequence length="901" mass="99318">MSTSSASGEAHLVIGGSGFLGSRIALALRQRGEKYVSVFDLHAARQPIEKVEYYTGDITSESSLRETLIQVRDKAGLEAGGSKGVVIYHTASPVAGLGPEIYHKVNVVGTQTVIAVANKPELAVTKLVFTSSAGVVYDGHDLINVDERLPYPKKPLDAYNDTKAKAEHLVLQANSKQAGKLKTVALRPAGIFGVGDRQALPGFFNVLRTGKTKVQIGDNENLFDWTYVDNVVHAHLLAADKLDAAPYPADKLGDIMISTRVLADDQLDSQRQVPTSEARDDTPKGSTDYARKLPTTLSPETLKHELNVRPVIRNKFDQFFHIMNPEVTSPGNPLGDQFPLVEENVPVAGEAFFITNGQPIPFWDFPRALWAGMGHVMPEAKVWKLSKDWGLTLAGWAETFAWLTGRESQFTKYKVTYSASSRYYNIEKARRALGYSPIVSVEEGIRRSVDPLEERIDAHRRALHSKPFPGFGHALKPYYGFDPTYVPLNNGSFGACPNYVLDIYKEFLDEAERRPDTFLRKHYQPLLNKARGELAELVECDVDDLVFVSNATSGVNAALRGLNGSWKNNEAILVYDTVYGACGKTAQYIVDSNPDFDLKLIKVPLRYPLSHDEVVSATKSAIEDATSRGIKIRVAIVDAISSIPGVIVPWERLVTLFREHSILSLVDAAHAVGQIPLDLRAADPDFFISNCHKWLSAHRGVAFLYTPERNQHLAQAIPTSHSYLSPNLPAPKGPALIPIDAPSNYVATWEWTGTIDLGNYLTVPAALEFRRWMGGEQAIMQHNHALAVQAGKLVSSTLGKGSVVMETTDQLIASMVNVSIPITPPPAAEGEDEAVQLGKLAYKLQSRLTDENDTFVMFHVHAGKIWIRLSAQVWNEERDFVWVAEKIAQLVLEEGMQQATV</sequence>
<evidence type="ECO:0000259" key="4">
    <source>
        <dbReference type="Pfam" id="PF01073"/>
    </source>
</evidence>
<feature type="domain" description="Aminotransferase class V" evidence="3">
    <location>
        <begin position="516"/>
        <end position="714"/>
    </location>
</feature>
<reference evidence="6" key="1">
    <citation type="journal article" date="2013" name="Genome Announc.">
        <title>Draft genome sequence of Pseudozyma brasiliensis sp. nov. strain GHG001, a high producer of endo-1,4-xylanase isolated from an insect pest of sugarcane.</title>
        <authorList>
            <person name="Oliveira J.V.D.C."/>
            <person name="dos Santos R.A.C."/>
            <person name="Borges T.A."/>
            <person name="Riano-Pachon D.M."/>
            <person name="Goldman G.H."/>
        </authorList>
    </citation>
    <scope>NUCLEOTIDE SEQUENCE [LARGE SCALE GENOMIC DNA]</scope>
    <source>
        <strain evidence="6">GHG001</strain>
    </source>
</reference>
<dbReference type="SUPFAM" id="SSF51735">
    <property type="entry name" value="NAD(P)-binding Rossmann-fold domains"/>
    <property type="match status" value="1"/>
</dbReference>
<dbReference type="Gene3D" id="3.90.1150.10">
    <property type="entry name" value="Aspartate Aminotransferase, domain 1"/>
    <property type="match status" value="1"/>
</dbReference>
<dbReference type="eggNOG" id="KOG1549">
    <property type="taxonomic scope" value="Eukaryota"/>
</dbReference>
<dbReference type="Gene3D" id="3.40.50.720">
    <property type="entry name" value="NAD(P)-binding Rossmann-like Domain"/>
    <property type="match status" value="2"/>
</dbReference>
<feature type="domain" description="3-beta hydroxysteroid dehydrogenase/isomerase" evidence="4">
    <location>
        <begin position="12"/>
        <end position="244"/>
    </location>
</feature>
<proteinExistence type="predicted"/>
<dbReference type="GO" id="GO:0016616">
    <property type="term" value="F:oxidoreductase activity, acting on the CH-OH group of donors, NAD or NADP as acceptor"/>
    <property type="evidence" value="ECO:0007669"/>
    <property type="project" value="InterPro"/>
</dbReference>
<dbReference type="Gene3D" id="3.40.640.10">
    <property type="entry name" value="Type I PLP-dependent aspartate aminotransferase-like (Major domain)"/>
    <property type="match status" value="1"/>
</dbReference>
<dbReference type="InterPro" id="IPR000192">
    <property type="entry name" value="Aminotrans_V_dom"/>
</dbReference>
<dbReference type="InterPro" id="IPR015421">
    <property type="entry name" value="PyrdxlP-dep_Trfase_major"/>
</dbReference>
<dbReference type="GeneID" id="27417281"/>
<protein>
    <submittedName>
        <fullName evidence="5">Uncharacterized protein</fullName>
    </submittedName>
</protein>
<evidence type="ECO:0000256" key="1">
    <source>
        <dbReference type="ARBA" id="ARBA00022898"/>
    </source>
</evidence>
<dbReference type="SUPFAM" id="SSF53383">
    <property type="entry name" value="PLP-dependent transferases"/>
    <property type="match status" value="1"/>
</dbReference>
<dbReference type="eggNOG" id="KOG1430">
    <property type="taxonomic scope" value="Eukaryota"/>
</dbReference>
<keyword evidence="1" id="KW-0663">Pyridoxal phosphate</keyword>
<keyword evidence="6" id="KW-1185">Reference proteome</keyword>
<dbReference type="PANTHER" id="PTHR43092">
    <property type="entry name" value="L-CYSTEINE DESULFHYDRASE"/>
    <property type="match status" value="1"/>
</dbReference>
<evidence type="ECO:0000313" key="5">
    <source>
        <dbReference type="EMBL" id="EST09085.1"/>
    </source>
</evidence>
<dbReference type="GO" id="GO:0006694">
    <property type="term" value="P:steroid biosynthetic process"/>
    <property type="evidence" value="ECO:0007669"/>
    <property type="project" value="InterPro"/>
</dbReference>
<dbReference type="InterPro" id="IPR015422">
    <property type="entry name" value="PyrdxlP-dep_Trfase_small"/>
</dbReference>
<name>V5EUP4_KALBG</name>
<evidence type="ECO:0000256" key="2">
    <source>
        <dbReference type="SAM" id="MobiDB-lite"/>
    </source>
</evidence>
<dbReference type="FunFam" id="3.40.50.720:FF:000944">
    <property type="entry name" value="Sterol-4alpha-carboxylate 3-dehydrogenase (Decarboxylating)"/>
    <property type="match status" value="1"/>
</dbReference>
<dbReference type="STRING" id="1365824.V5EUP4"/>
<organism evidence="5 6">
    <name type="scientific">Kalmanozyma brasiliensis (strain GHG001)</name>
    <name type="common">Yeast</name>
    <name type="synonym">Pseudozyma brasiliensis</name>
    <dbReference type="NCBI Taxonomy" id="1365824"/>
    <lineage>
        <taxon>Eukaryota</taxon>
        <taxon>Fungi</taxon>
        <taxon>Dikarya</taxon>
        <taxon>Basidiomycota</taxon>
        <taxon>Ustilaginomycotina</taxon>
        <taxon>Ustilaginomycetes</taxon>
        <taxon>Ustilaginales</taxon>
        <taxon>Ustilaginaceae</taxon>
        <taxon>Kalmanozyma</taxon>
    </lineage>
</organism>
<dbReference type="InterPro" id="IPR036291">
    <property type="entry name" value="NAD(P)-bd_dom_sf"/>
</dbReference>
<evidence type="ECO:0000259" key="3">
    <source>
        <dbReference type="Pfam" id="PF00266"/>
    </source>
</evidence>
<dbReference type="InterPro" id="IPR015424">
    <property type="entry name" value="PyrdxlP-dep_Trfase"/>
</dbReference>
<dbReference type="Proteomes" id="UP000019377">
    <property type="component" value="Unassembled WGS sequence"/>
</dbReference>
<dbReference type="AlphaFoldDB" id="V5EUP4"/>
<evidence type="ECO:0000313" key="6">
    <source>
        <dbReference type="Proteomes" id="UP000019377"/>
    </source>
</evidence>